<dbReference type="RefSeq" id="WP_069777127.1">
    <property type="nucleotide sequence ID" value="NZ_CP017248.1"/>
</dbReference>
<keyword evidence="4" id="KW-0804">Transcription</keyword>
<evidence type="ECO:0000259" key="5">
    <source>
        <dbReference type="PROSITE" id="PS50931"/>
    </source>
</evidence>
<dbReference type="Gene3D" id="3.40.190.10">
    <property type="entry name" value="Periplasmic binding protein-like II"/>
    <property type="match status" value="2"/>
</dbReference>
<proteinExistence type="inferred from homology"/>
<dbReference type="GO" id="GO:0032993">
    <property type="term" value="C:protein-DNA complex"/>
    <property type="evidence" value="ECO:0007669"/>
    <property type="project" value="TreeGrafter"/>
</dbReference>
<dbReference type="InterPro" id="IPR005119">
    <property type="entry name" value="LysR_subst-bd"/>
</dbReference>
<dbReference type="Gene3D" id="1.10.10.10">
    <property type="entry name" value="Winged helix-like DNA-binding domain superfamily/Winged helix DNA-binding domain"/>
    <property type="match status" value="1"/>
</dbReference>
<evidence type="ECO:0000256" key="2">
    <source>
        <dbReference type="ARBA" id="ARBA00023015"/>
    </source>
</evidence>
<dbReference type="GO" id="GO:0003677">
    <property type="term" value="F:DNA binding"/>
    <property type="evidence" value="ECO:0007669"/>
    <property type="project" value="UniProtKB-KW"/>
</dbReference>
<dbReference type="Pfam" id="PF03466">
    <property type="entry name" value="LysR_substrate"/>
    <property type="match status" value="1"/>
</dbReference>
<dbReference type="PANTHER" id="PTHR30346">
    <property type="entry name" value="TRANSCRIPTIONAL DUAL REGULATOR HCAR-RELATED"/>
    <property type="match status" value="1"/>
</dbReference>
<evidence type="ECO:0000256" key="3">
    <source>
        <dbReference type="ARBA" id="ARBA00023125"/>
    </source>
</evidence>
<accession>A0A1D7Y4G0</accession>
<dbReference type="InterPro" id="IPR036390">
    <property type="entry name" value="WH_DNA-bd_sf"/>
</dbReference>
<dbReference type="Proteomes" id="UP000094960">
    <property type="component" value="Chromosome"/>
</dbReference>
<dbReference type="InterPro" id="IPR036388">
    <property type="entry name" value="WH-like_DNA-bd_sf"/>
</dbReference>
<reference evidence="7" key="1">
    <citation type="submission" date="2016-09" db="EMBL/GenBank/DDBJ databases">
        <title>Streptomyces puniciscabiei strain:TW1S1 Genome sequencing and assembly.</title>
        <authorList>
            <person name="Kim M.-K."/>
            <person name="Kim S.B."/>
        </authorList>
    </citation>
    <scope>NUCLEOTIDE SEQUENCE [LARGE SCALE GENOMIC DNA]</scope>
    <source>
        <strain evidence="7">TW1S1</strain>
    </source>
</reference>
<evidence type="ECO:0000256" key="1">
    <source>
        <dbReference type="ARBA" id="ARBA00009437"/>
    </source>
</evidence>
<keyword evidence="3" id="KW-0238">DNA-binding</keyword>
<comment type="similarity">
    <text evidence="1">Belongs to the LysR transcriptional regulatory family.</text>
</comment>
<name>A0A1D7Y4G0_9ACTN</name>
<dbReference type="GO" id="GO:0003700">
    <property type="term" value="F:DNA-binding transcription factor activity"/>
    <property type="evidence" value="ECO:0007669"/>
    <property type="project" value="InterPro"/>
</dbReference>
<dbReference type="AlphaFoldDB" id="A0A1D7Y4G0"/>
<dbReference type="InterPro" id="IPR000847">
    <property type="entry name" value="LysR_HTH_N"/>
</dbReference>
<dbReference type="EMBL" id="CP017248">
    <property type="protein sequence ID" value="AOR30475.1"/>
    <property type="molecule type" value="Genomic_DNA"/>
</dbReference>
<protein>
    <submittedName>
        <fullName evidence="6">LysR family transcriptional regulator</fullName>
    </submittedName>
</protein>
<feature type="domain" description="HTH lysR-type" evidence="5">
    <location>
        <begin position="1"/>
        <end position="58"/>
    </location>
</feature>
<dbReference type="FunFam" id="1.10.10.10:FF:000001">
    <property type="entry name" value="LysR family transcriptional regulator"/>
    <property type="match status" value="1"/>
</dbReference>
<keyword evidence="2" id="KW-0805">Transcription regulation</keyword>
<dbReference type="PANTHER" id="PTHR30346:SF0">
    <property type="entry name" value="HCA OPERON TRANSCRIPTIONAL ACTIVATOR HCAR"/>
    <property type="match status" value="1"/>
</dbReference>
<dbReference type="SUPFAM" id="SSF46785">
    <property type="entry name" value="Winged helix' DNA-binding domain"/>
    <property type="match status" value="1"/>
</dbReference>
<organism evidence="6 7">
    <name type="scientific">Streptomyces fodineus</name>
    <dbReference type="NCBI Taxonomy" id="1904616"/>
    <lineage>
        <taxon>Bacteria</taxon>
        <taxon>Bacillati</taxon>
        <taxon>Actinomycetota</taxon>
        <taxon>Actinomycetes</taxon>
        <taxon>Kitasatosporales</taxon>
        <taxon>Streptomycetaceae</taxon>
        <taxon>Streptomyces</taxon>
    </lineage>
</organism>
<dbReference type="PRINTS" id="PR00039">
    <property type="entry name" value="HTHLYSR"/>
</dbReference>
<keyword evidence="7" id="KW-1185">Reference proteome</keyword>
<gene>
    <name evidence="6" type="ORF">BFF78_04895</name>
</gene>
<dbReference type="Pfam" id="PF00126">
    <property type="entry name" value="HTH_1"/>
    <property type="match status" value="1"/>
</dbReference>
<dbReference type="SUPFAM" id="SSF53850">
    <property type="entry name" value="Periplasmic binding protein-like II"/>
    <property type="match status" value="1"/>
</dbReference>
<sequence length="315" mass="33572">MDLKAVRTFVAVVDTGQFQEASAVLGITQQAVSKRIAALEKDLAVRLFTRTARGAQPTIDGQAFLPHARELLLAEERALASVRPGGRALRVDVIGARLAPAALLREFHEAQPGTALDAVTLFDASTAVAAVRAGTIDATIRAVTTRLPQGLRSVRVLDEPVQLLTGARHPLAGARSVTPAQLAGHRIWMPGLVDGTEWAAYYTTLAAEFGLTIDSVVPDFGGEPLLDAVAGSDSLATFVCEQIQLSRPAGRDLRRIPLTDPTPVYPHSLVWAAANTHPGLAALRAHLTARLPARPASRTWTPAWAVRGVFPARRP</sequence>
<evidence type="ECO:0000313" key="7">
    <source>
        <dbReference type="Proteomes" id="UP000094960"/>
    </source>
</evidence>
<dbReference type="KEGG" id="spun:BFF78_04895"/>
<evidence type="ECO:0000313" key="6">
    <source>
        <dbReference type="EMBL" id="AOR30475.1"/>
    </source>
</evidence>
<evidence type="ECO:0000256" key="4">
    <source>
        <dbReference type="ARBA" id="ARBA00023163"/>
    </source>
</evidence>
<dbReference type="PROSITE" id="PS50931">
    <property type="entry name" value="HTH_LYSR"/>
    <property type="match status" value="1"/>
</dbReference>